<evidence type="ECO:0000313" key="3">
    <source>
        <dbReference type="EMBL" id="OAE20206.1"/>
    </source>
</evidence>
<dbReference type="InterPro" id="IPR005299">
    <property type="entry name" value="MeTrfase_7"/>
</dbReference>
<dbReference type="InterPro" id="IPR029063">
    <property type="entry name" value="SAM-dependent_MTases_sf"/>
</dbReference>
<gene>
    <name evidence="3" type="ORF">AXG93_1219s1050</name>
</gene>
<dbReference type="Gene3D" id="3.40.50.150">
    <property type="entry name" value="Vaccinia Virus protein VP39"/>
    <property type="match status" value="1"/>
</dbReference>
<protein>
    <submittedName>
        <fullName evidence="3">Uncharacterized protein</fullName>
    </submittedName>
</protein>
<evidence type="ECO:0000313" key="4">
    <source>
        <dbReference type="Proteomes" id="UP000077202"/>
    </source>
</evidence>
<dbReference type="Gene3D" id="1.10.1200.270">
    <property type="entry name" value="Methyltransferase, alpha-helical capping domain"/>
    <property type="match status" value="1"/>
</dbReference>
<dbReference type="Proteomes" id="UP000077202">
    <property type="component" value="Unassembled WGS sequence"/>
</dbReference>
<accession>A0A176VKA9</accession>
<dbReference type="PANTHER" id="PTHR31009">
    <property type="entry name" value="S-ADENOSYL-L-METHIONINE:CARBOXYL METHYLTRANSFERASE FAMILY PROTEIN"/>
    <property type="match status" value="1"/>
</dbReference>
<dbReference type="SUPFAM" id="SSF53335">
    <property type="entry name" value="S-adenosyl-L-methionine-dependent methyltransferases"/>
    <property type="match status" value="1"/>
</dbReference>
<organism evidence="3 4">
    <name type="scientific">Marchantia polymorpha subsp. ruderalis</name>
    <dbReference type="NCBI Taxonomy" id="1480154"/>
    <lineage>
        <taxon>Eukaryota</taxon>
        <taxon>Viridiplantae</taxon>
        <taxon>Streptophyta</taxon>
        <taxon>Embryophyta</taxon>
        <taxon>Marchantiophyta</taxon>
        <taxon>Marchantiopsida</taxon>
        <taxon>Marchantiidae</taxon>
        <taxon>Marchantiales</taxon>
        <taxon>Marchantiaceae</taxon>
        <taxon>Marchantia</taxon>
    </lineage>
</organism>
<dbReference type="InterPro" id="IPR042086">
    <property type="entry name" value="MeTrfase_capping"/>
</dbReference>
<keyword evidence="2" id="KW-0460">Magnesium</keyword>
<comment type="caution">
    <text evidence="3">The sequence shown here is derived from an EMBL/GenBank/DDBJ whole genome shotgun (WGS) entry which is preliminary data.</text>
</comment>
<dbReference type="GO" id="GO:0046872">
    <property type="term" value="F:metal ion binding"/>
    <property type="evidence" value="ECO:0007669"/>
    <property type="project" value="UniProtKB-KW"/>
</dbReference>
<dbReference type="EMBL" id="LVLJ01003660">
    <property type="protein sequence ID" value="OAE20206.1"/>
    <property type="molecule type" value="Genomic_DNA"/>
</dbReference>
<keyword evidence="4" id="KW-1185">Reference proteome</keyword>
<evidence type="ECO:0000256" key="1">
    <source>
        <dbReference type="ARBA" id="ARBA00022723"/>
    </source>
</evidence>
<proteinExistence type="predicted"/>
<keyword evidence="1" id="KW-0479">Metal-binding</keyword>
<dbReference type="GO" id="GO:0008168">
    <property type="term" value="F:methyltransferase activity"/>
    <property type="evidence" value="ECO:0007669"/>
    <property type="project" value="InterPro"/>
</dbReference>
<reference evidence="3" key="1">
    <citation type="submission" date="2016-03" db="EMBL/GenBank/DDBJ databases">
        <title>Mechanisms controlling the formation of the plant cell surface in tip-growing cells are functionally conserved among land plants.</title>
        <authorList>
            <person name="Honkanen S."/>
            <person name="Jones V.A."/>
            <person name="Morieri G."/>
            <person name="Champion C."/>
            <person name="Hetherington A.J."/>
            <person name="Kelly S."/>
            <person name="Saint-Marcoux D."/>
            <person name="Proust H."/>
            <person name="Prescott H."/>
            <person name="Dolan L."/>
        </authorList>
    </citation>
    <scope>NUCLEOTIDE SEQUENCE [LARGE SCALE GENOMIC DNA]</scope>
    <source>
        <tissue evidence="3">Whole gametophyte</tissue>
    </source>
</reference>
<name>A0A176VKA9_MARPO</name>
<evidence type="ECO:0000256" key="2">
    <source>
        <dbReference type="ARBA" id="ARBA00022842"/>
    </source>
</evidence>
<sequence length="386" mass="43539">MGQDTTSSDPSTGKLDFMFSGMTGGDGENSYAQNSTWQARMVAMTLPKLFEDIKSMSLTDRDQVFRIADLGCSSGPNTIRNVEAVIEQVRARYKEAEVDTSSGPEIQVYFQDLPNTDFNTLIKFLFSQPRSDEEKVQKYMSAAVPGSFYDRLFPKSTINIALSTFALHWLSEIPAAVRDKASPAYNGGNTQIKRSSLATKEAFAEQAKRDLDRFLAARAHEIGPGGLLFMIFLIRPDEQSGTTLVEDCEDDVWDSLVREGTVPVQLRDDFNNPFYARNMDDVNTLLESYGSVFEVQRRDISTIFLKDLLRVYLDPREAARAKTNAHRGATFKAMEAYIGESATRIYFQKFEEALGEIYAREKVIFERDGSESPELLSFTLLILRRK</sequence>
<dbReference type="AlphaFoldDB" id="A0A176VKA9"/>
<dbReference type="Pfam" id="PF03492">
    <property type="entry name" value="Methyltransf_7"/>
    <property type="match status" value="1"/>
</dbReference>